<proteinExistence type="predicted"/>
<feature type="region of interest" description="Disordered" evidence="1">
    <location>
        <begin position="120"/>
        <end position="144"/>
    </location>
</feature>
<evidence type="ECO:0000313" key="2">
    <source>
        <dbReference type="EMBL" id="SPP92668.1"/>
    </source>
</evidence>
<feature type="compositionally biased region" description="Basic and acidic residues" evidence="1">
    <location>
        <begin position="134"/>
        <end position="144"/>
    </location>
</feature>
<gene>
    <name evidence="2" type="ORF">BRAD3257_1539</name>
</gene>
<evidence type="ECO:0000256" key="1">
    <source>
        <dbReference type="SAM" id="MobiDB-lite"/>
    </source>
</evidence>
<reference evidence="2 3" key="1">
    <citation type="submission" date="2018-03" db="EMBL/GenBank/DDBJ databases">
        <authorList>
            <person name="Gully D."/>
        </authorList>
    </citation>
    <scope>NUCLEOTIDE SEQUENCE [LARGE SCALE GENOMIC DNA]</scope>
    <source>
        <strain evidence="2">ORS3257</strain>
    </source>
</reference>
<name>A0A2U3PU76_9BRAD</name>
<feature type="compositionally biased region" description="Basic residues" evidence="1">
    <location>
        <begin position="35"/>
        <end position="46"/>
    </location>
</feature>
<feature type="compositionally biased region" description="Basic and acidic residues" evidence="1">
    <location>
        <begin position="47"/>
        <end position="89"/>
    </location>
</feature>
<dbReference type="KEGG" id="bvz:BRAD3257_1539"/>
<feature type="region of interest" description="Disordered" evidence="1">
    <location>
        <begin position="1"/>
        <end position="89"/>
    </location>
</feature>
<accession>A0A2U3PU76</accession>
<sequence>MAAPGVVLKRPVGSDGPFGEHAELPTDLASGSSKKTGRRPPRKPAKRANDDAADRDAALAFEREQKRRERERAKEEAARQKERERWQHAVDKAQDALDAARASTKKRPLIFNNNSRFLRKARGTRKRAGKKKARLEEALRRARG</sequence>
<evidence type="ECO:0000313" key="3">
    <source>
        <dbReference type="Proteomes" id="UP000246085"/>
    </source>
</evidence>
<feature type="compositionally biased region" description="Basic residues" evidence="1">
    <location>
        <begin position="120"/>
        <end position="133"/>
    </location>
</feature>
<dbReference type="EMBL" id="LS398110">
    <property type="protein sequence ID" value="SPP92668.1"/>
    <property type="molecule type" value="Genomic_DNA"/>
</dbReference>
<protein>
    <submittedName>
        <fullName evidence="2">Uncharacterized protein</fullName>
    </submittedName>
</protein>
<organism evidence="2 3">
    <name type="scientific">Bradyrhizobium vignae</name>
    <dbReference type="NCBI Taxonomy" id="1549949"/>
    <lineage>
        <taxon>Bacteria</taxon>
        <taxon>Pseudomonadati</taxon>
        <taxon>Pseudomonadota</taxon>
        <taxon>Alphaproteobacteria</taxon>
        <taxon>Hyphomicrobiales</taxon>
        <taxon>Nitrobacteraceae</taxon>
        <taxon>Bradyrhizobium</taxon>
    </lineage>
</organism>
<dbReference type="AlphaFoldDB" id="A0A2U3PU76"/>
<dbReference type="RefSeq" id="WP_347338418.1">
    <property type="nucleotide sequence ID" value="NZ_LS398110.1"/>
</dbReference>
<dbReference type="Proteomes" id="UP000246085">
    <property type="component" value="Chromosome BRAD3257"/>
</dbReference>